<dbReference type="Pfam" id="PF01865">
    <property type="entry name" value="PhoU_div"/>
    <property type="match status" value="1"/>
</dbReference>
<evidence type="ECO:0000313" key="3">
    <source>
        <dbReference type="EMBL" id="AOS95926.1"/>
    </source>
</evidence>
<name>A0A1C9W440_9GAMM</name>
<organism evidence="3 4">
    <name type="scientific">Microbulbifer aggregans</name>
    <dbReference type="NCBI Taxonomy" id="1769779"/>
    <lineage>
        <taxon>Bacteria</taxon>
        <taxon>Pseudomonadati</taxon>
        <taxon>Pseudomonadota</taxon>
        <taxon>Gammaproteobacteria</taxon>
        <taxon>Cellvibrionales</taxon>
        <taxon>Microbulbiferaceae</taxon>
        <taxon>Microbulbifer</taxon>
    </lineage>
</organism>
<dbReference type="PANTHER" id="PTHR36536:SF3">
    <property type="entry name" value="UPF0111 PROTEIN HI_1603"/>
    <property type="match status" value="1"/>
</dbReference>
<dbReference type="Gene3D" id="1.20.58.220">
    <property type="entry name" value="Phosphate transport system protein phou homolog 2, domain 2"/>
    <property type="match status" value="1"/>
</dbReference>
<dbReference type="InterPro" id="IPR018445">
    <property type="entry name" value="Put_Phosphate_transp_reg"/>
</dbReference>
<reference evidence="4" key="1">
    <citation type="submission" date="2016-01" db="EMBL/GenBank/DDBJ databases">
        <title>Complete genome sequence of Microbulbifer sp. CCB-MM1, a halophile isolated from Matang Mangrove Forest, Perak.</title>
        <authorList>
            <person name="Moh T.H."/>
            <person name="Dinesh B."/>
            <person name="Lau N.-S."/>
            <person name="Go F."/>
            <person name="Alexander Chong S.-C."/>
        </authorList>
    </citation>
    <scope>NUCLEOTIDE SEQUENCE [LARGE SCALE GENOMIC DNA]</scope>
    <source>
        <strain evidence="4">CCB-MM1</strain>
    </source>
</reference>
<dbReference type="InterPro" id="IPR038078">
    <property type="entry name" value="PhoU-like_sf"/>
</dbReference>
<dbReference type="PATRIC" id="fig|1769779.3.peg.456"/>
<dbReference type="STRING" id="1769779.AUP74_00455"/>
<dbReference type="KEGG" id="micc:AUP74_00455"/>
<evidence type="ECO:0000256" key="2">
    <source>
        <dbReference type="SAM" id="Coils"/>
    </source>
</evidence>
<dbReference type="RefSeq" id="WP_069946135.1">
    <property type="nucleotide sequence ID" value="NZ_CP014143.1"/>
</dbReference>
<dbReference type="PANTHER" id="PTHR36536">
    <property type="entry name" value="UPF0111 PROTEIN HI_1603"/>
    <property type="match status" value="1"/>
</dbReference>
<keyword evidence="2" id="KW-0175">Coiled coil</keyword>
<dbReference type="OrthoDB" id="9780540at2"/>
<dbReference type="AlphaFoldDB" id="A0A1C9W440"/>
<feature type="coiled-coil region" evidence="2">
    <location>
        <begin position="151"/>
        <end position="185"/>
    </location>
</feature>
<dbReference type="NCBIfam" id="TIGR00153">
    <property type="entry name" value="TIGR00153 family protein"/>
    <property type="match status" value="1"/>
</dbReference>
<gene>
    <name evidence="3" type="ORF">AUP74_00455</name>
</gene>
<sequence>MALTNIANLFGRSPIKPIKEHMATAHEASADLVPFFEALIQGDLAKAEEIQKRISAAENRADDIKRDLRLHLPDSLFMPVSRSDLLELLHAQDKIANTAQDIAGLSIGRKMEIPAKLQNQMATFVESAVATSAQALRAINELDELLESGFAGREVDIAQRMTEELDDLERKSDKLEVEIRASLFEIEKDLPPVDVIFLYRVIEWIGDLADCAHGVGNRLQLLLAR</sequence>
<accession>A0A1C9W440</accession>
<evidence type="ECO:0008006" key="5">
    <source>
        <dbReference type="Google" id="ProtNLM"/>
    </source>
</evidence>
<dbReference type="EMBL" id="CP014143">
    <property type="protein sequence ID" value="AOS95926.1"/>
    <property type="molecule type" value="Genomic_DNA"/>
</dbReference>
<feature type="coiled-coil region" evidence="2">
    <location>
        <begin position="40"/>
        <end position="67"/>
    </location>
</feature>
<evidence type="ECO:0000313" key="4">
    <source>
        <dbReference type="Proteomes" id="UP000095672"/>
    </source>
</evidence>
<dbReference type="Proteomes" id="UP000095672">
    <property type="component" value="Chromosome"/>
</dbReference>
<dbReference type="InterPro" id="IPR002727">
    <property type="entry name" value="DUF47"/>
</dbReference>
<dbReference type="SUPFAM" id="SSF109755">
    <property type="entry name" value="PhoU-like"/>
    <property type="match status" value="1"/>
</dbReference>
<evidence type="ECO:0000256" key="1">
    <source>
        <dbReference type="ARBA" id="ARBA00008591"/>
    </source>
</evidence>
<keyword evidence="4" id="KW-1185">Reference proteome</keyword>
<protein>
    <recommendedName>
        <fullName evidence="5">Pit accessory protein</fullName>
    </recommendedName>
</protein>
<proteinExistence type="inferred from homology"/>
<comment type="similarity">
    <text evidence="1">Belongs to the UPF0111 family.</text>
</comment>